<protein>
    <submittedName>
        <fullName evidence="1">Uncharacterized protein</fullName>
    </submittedName>
</protein>
<organism evidence="1 2">
    <name type="scientific">Bordetella genomosp. 10</name>
    <dbReference type="NCBI Taxonomy" id="1416804"/>
    <lineage>
        <taxon>Bacteria</taxon>
        <taxon>Pseudomonadati</taxon>
        <taxon>Pseudomonadota</taxon>
        <taxon>Betaproteobacteria</taxon>
        <taxon>Burkholderiales</taxon>
        <taxon>Alcaligenaceae</taxon>
        <taxon>Bordetella</taxon>
    </lineage>
</organism>
<name>A0A261SJM6_9BORD</name>
<dbReference type="RefSeq" id="WP_094851716.1">
    <property type="nucleotide sequence ID" value="NZ_NEVM01000001.1"/>
</dbReference>
<evidence type="ECO:0000313" key="1">
    <source>
        <dbReference type="EMBL" id="OZI37614.1"/>
    </source>
</evidence>
<dbReference type="Pfam" id="PF10720">
    <property type="entry name" value="DUF2515"/>
    <property type="match status" value="1"/>
</dbReference>
<evidence type="ECO:0000313" key="2">
    <source>
        <dbReference type="Proteomes" id="UP000216020"/>
    </source>
</evidence>
<keyword evidence="2" id="KW-1185">Reference proteome</keyword>
<dbReference type="OrthoDB" id="143720at2"/>
<dbReference type="InterPro" id="IPR019658">
    <property type="entry name" value="DUF2515"/>
</dbReference>
<proteinExistence type="predicted"/>
<sequence>MAKDTAQDGREIEVLGTCMTQPDIDAQHEHNIPPALVWSYAQEEALVGVSAQHAGDKCYRLLPDAEDRARRIAARYAGLYFKSAKKSAGKVQFYWPALAAFVVKDIVEAYRFDREDVLEGGWHTAARTSLIPSVVSEGMSGASPYAHAMRVYAALAKGNLWLYMDIYPWLYFFLRFGMNKDGSLNEARLRDHVTKRKATEYQQQSRAAVEQLPFGRPWFNRQQARQAQDPVYKRASQYFDTQPAWGGMDGGYGAHTAAAYQAHNYVKANIPRDGDNYLLPVSKYWSKFREAFYVLDEARRELTRIAQDGAAFARLEKVAQFPVTAEIQKTYDYLIAESREGRPAGKASIQLNELKTIAVQEQINILQPLIYDDKKLKETMDMNHRFARASRGLMTTRYRVIYSAAPSTDDAELQTVFDPPSGFWSGAWDGLRNHQQSLPDPKDRMKYVEQIARDFHRLMQTKRSYMDGELQKIWGWGDENKDE</sequence>
<accession>A0A261SJM6</accession>
<reference evidence="2" key="1">
    <citation type="submission" date="2017-05" db="EMBL/GenBank/DDBJ databases">
        <title>Complete and WGS of Bordetella genogroups.</title>
        <authorList>
            <person name="Spilker T."/>
            <person name="Lipuma J."/>
        </authorList>
    </citation>
    <scope>NUCLEOTIDE SEQUENCE [LARGE SCALE GENOMIC DNA]</scope>
    <source>
        <strain evidence="2">AU16122</strain>
    </source>
</reference>
<dbReference type="Proteomes" id="UP000216020">
    <property type="component" value="Unassembled WGS sequence"/>
</dbReference>
<gene>
    <name evidence="1" type="ORF">CAL29_04240</name>
</gene>
<dbReference type="AlphaFoldDB" id="A0A261SJM6"/>
<comment type="caution">
    <text evidence="1">The sequence shown here is derived from an EMBL/GenBank/DDBJ whole genome shotgun (WGS) entry which is preliminary data.</text>
</comment>
<dbReference type="EMBL" id="NEVM01000001">
    <property type="protein sequence ID" value="OZI37614.1"/>
    <property type="molecule type" value="Genomic_DNA"/>
</dbReference>